<evidence type="ECO:0000313" key="2">
    <source>
        <dbReference type="EMBL" id="KRX01698.1"/>
    </source>
</evidence>
<comment type="caution">
    <text evidence="2">The sequence shown here is derived from an EMBL/GenBank/DDBJ whole genome shotgun (WGS) entry which is preliminary data.</text>
</comment>
<accession>A0A0V0QHM9</accession>
<evidence type="ECO:0000256" key="1">
    <source>
        <dbReference type="SAM" id="MobiDB-lite"/>
    </source>
</evidence>
<sequence>MKLNFLKLEKLQKRENAKKDIYIFKLLLMALNIKGMICQELKNYQRMYEAINLANYLNKNYLFKIKRIDDISKFTEKQYQIVQNYTILLEEEAELSFLAQYTLGVYYSQIQNKEQRELEQIQSEKQKQFIQSQIEIYKKFQYTNLQQQFYIAANQQKINLKTQYNLQEMINNNLQGNKRNSEKDTINGQLFNEFEIKDQKQGGSQKQLNYVGKSQDERDEIIYQNVKKDLQDVQNNSKKNQFEFQEDKQNLKFQKLSKLNSYATSRNGTPHNQSQKNEQSNLFYSDSDQDSDFFNHSFFASTDNEAEWKSNIHNSSTQRISNNQQQKQQKTPLVNYPKVKVKKVEPSSKFFNKPKVITNTDYFKDKDTSFSKQLKDRQERDKNNPAIQKEIKFKKIIQNLKYKDNYQYDDLDSHMQKYVINRVDDLNNFRKFNNVNEHFSEFQRKEDFDKNEFPYCRQNS</sequence>
<dbReference type="AlphaFoldDB" id="A0A0V0QHM9"/>
<dbReference type="InParanoid" id="A0A0V0QHM9"/>
<gene>
    <name evidence="2" type="ORF">PPERSA_01568</name>
</gene>
<feature type="region of interest" description="Disordered" evidence="1">
    <location>
        <begin position="262"/>
        <end position="286"/>
    </location>
</feature>
<dbReference type="Proteomes" id="UP000054937">
    <property type="component" value="Unassembled WGS sequence"/>
</dbReference>
<dbReference type="EMBL" id="LDAU01000166">
    <property type="protein sequence ID" value="KRX01698.1"/>
    <property type="molecule type" value="Genomic_DNA"/>
</dbReference>
<evidence type="ECO:0000313" key="3">
    <source>
        <dbReference type="Proteomes" id="UP000054937"/>
    </source>
</evidence>
<dbReference type="OMA" id="MYEAINL"/>
<organism evidence="2 3">
    <name type="scientific">Pseudocohnilembus persalinus</name>
    <name type="common">Ciliate</name>
    <dbReference type="NCBI Taxonomy" id="266149"/>
    <lineage>
        <taxon>Eukaryota</taxon>
        <taxon>Sar</taxon>
        <taxon>Alveolata</taxon>
        <taxon>Ciliophora</taxon>
        <taxon>Intramacronucleata</taxon>
        <taxon>Oligohymenophorea</taxon>
        <taxon>Scuticociliatia</taxon>
        <taxon>Philasterida</taxon>
        <taxon>Pseudocohnilembidae</taxon>
        <taxon>Pseudocohnilembus</taxon>
    </lineage>
</organism>
<protein>
    <submittedName>
        <fullName evidence="2">Uncharacterized protein</fullName>
    </submittedName>
</protein>
<keyword evidence="3" id="KW-1185">Reference proteome</keyword>
<feature type="compositionally biased region" description="Polar residues" evidence="1">
    <location>
        <begin position="262"/>
        <end position="284"/>
    </location>
</feature>
<proteinExistence type="predicted"/>
<name>A0A0V0QHM9_PSEPJ</name>
<reference evidence="2 3" key="1">
    <citation type="journal article" date="2015" name="Sci. Rep.">
        <title>Genome of the facultative scuticociliatosis pathogen Pseudocohnilembus persalinus provides insight into its virulence through horizontal gene transfer.</title>
        <authorList>
            <person name="Xiong J."/>
            <person name="Wang G."/>
            <person name="Cheng J."/>
            <person name="Tian M."/>
            <person name="Pan X."/>
            <person name="Warren A."/>
            <person name="Jiang C."/>
            <person name="Yuan D."/>
            <person name="Miao W."/>
        </authorList>
    </citation>
    <scope>NUCLEOTIDE SEQUENCE [LARGE SCALE GENOMIC DNA]</scope>
    <source>
        <strain evidence="2">36N120E</strain>
    </source>
</reference>